<dbReference type="NCBIfam" id="TIGR00121">
    <property type="entry name" value="birA_ligase"/>
    <property type="match status" value="1"/>
</dbReference>
<dbReference type="InterPro" id="IPR029062">
    <property type="entry name" value="Class_I_gatase-like"/>
</dbReference>
<dbReference type="InterPro" id="IPR004408">
    <property type="entry name" value="Biotin_CoA_COase_ligase"/>
</dbReference>
<evidence type="ECO:0000256" key="1">
    <source>
        <dbReference type="ARBA" id="ARBA00009934"/>
    </source>
</evidence>
<evidence type="ECO:0000313" key="4">
    <source>
        <dbReference type="EMBL" id="KXX75185.1"/>
    </source>
</evidence>
<dbReference type="EMBL" id="LCTW02000288">
    <property type="protein sequence ID" value="KXX75185.1"/>
    <property type="molecule type" value="Genomic_DNA"/>
</dbReference>
<dbReference type="VEuPathDB" id="FungiDB:MMYC01_209614"/>
<evidence type="ECO:0000256" key="2">
    <source>
        <dbReference type="ARBA" id="ARBA00022598"/>
    </source>
</evidence>
<feature type="domain" description="BPL/LPL catalytic" evidence="3">
    <location>
        <begin position="396"/>
        <end position="602"/>
    </location>
</feature>
<dbReference type="GO" id="GO:0004077">
    <property type="term" value="F:biotin--[biotin carboxyl-carrier protein] ligase activity"/>
    <property type="evidence" value="ECO:0007669"/>
    <property type="project" value="EnsemblFungi"/>
</dbReference>
<dbReference type="Gene3D" id="3.30.930.10">
    <property type="entry name" value="Bira Bifunctional Protein, Domain 2"/>
    <property type="match status" value="1"/>
</dbReference>
<dbReference type="STRING" id="100816.A0A175VVB5"/>
<comment type="similarity">
    <text evidence="1">Belongs to the biotin--protein ligase family.</text>
</comment>
<dbReference type="InterPro" id="IPR004143">
    <property type="entry name" value="BPL_LPL_catalytic"/>
</dbReference>
<dbReference type="CDD" id="cd16442">
    <property type="entry name" value="BPL"/>
    <property type="match status" value="1"/>
</dbReference>
<reference evidence="4 5" key="1">
    <citation type="journal article" date="2016" name="Genome Announc.">
        <title>Genome Sequence of Madurella mycetomatis mm55, Isolated from a Human Mycetoma Case in Sudan.</title>
        <authorList>
            <person name="Smit S."/>
            <person name="Derks M.F."/>
            <person name="Bervoets S."/>
            <person name="Fahal A."/>
            <person name="van Leeuwen W."/>
            <person name="van Belkum A."/>
            <person name="van de Sande W.W."/>
        </authorList>
    </citation>
    <scope>NUCLEOTIDE SEQUENCE [LARGE SCALE GENOMIC DNA]</scope>
    <source>
        <strain evidence="5">mm55</strain>
    </source>
</reference>
<dbReference type="PANTHER" id="PTHR12835">
    <property type="entry name" value="BIOTIN PROTEIN LIGASE"/>
    <property type="match status" value="1"/>
</dbReference>
<evidence type="ECO:0000313" key="5">
    <source>
        <dbReference type="Proteomes" id="UP000078237"/>
    </source>
</evidence>
<dbReference type="Proteomes" id="UP000078237">
    <property type="component" value="Unassembled WGS sequence"/>
</dbReference>
<dbReference type="InterPro" id="IPR045864">
    <property type="entry name" value="aa-tRNA-synth_II/BPL/LPL"/>
</dbReference>
<dbReference type="CDD" id="cd03144">
    <property type="entry name" value="GATase1_ScBLP_like"/>
    <property type="match status" value="1"/>
</dbReference>
<organism evidence="4 5">
    <name type="scientific">Madurella mycetomatis</name>
    <dbReference type="NCBI Taxonomy" id="100816"/>
    <lineage>
        <taxon>Eukaryota</taxon>
        <taxon>Fungi</taxon>
        <taxon>Dikarya</taxon>
        <taxon>Ascomycota</taxon>
        <taxon>Pezizomycotina</taxon>
        <taxon>Sordariomycetes</taxon>
        <taxon>Sordariomycetidae</taxon>
        <taxon>Sordariales</taxon>
        <taxon>Sordariales incertae sedis</taxon>
        <taxon>Madurella</taxon>
    </lineage>
</organism>
<comment type="caution">
    <text evidence="4">The sequence shown here is derived from an EMBL/GenBank/DDBJ whole genome shotgun (WGS) entry which is preliminary data.</text>
</comment>
<sequence>MASRKLNVLVYTGTGSTVESVRHCIYSLRRLLSPNYAVIPVTESALLKEPWAPTCALLVFPGGADLGYCRVLNGAGNRNIIQFVRRGGAYLGFCAGGYYGSRRCEFEVGNRELEVVGARELAFFPGTCRGGAFGGFAYHSECGAKAAEVVVRKEAFPEPTGLADSFRCYYNGGGVFVDADKFGAGSNAVEILAEYADDLAVEPGESKAAVVYCRVGDGGVIVTGPHPEFDAVNLSRQPDVPGYDALLDKLIADEDARTAFLKACLTKLGLEVSQGTSTAPSLSKIHLSSLHHTEVCEIMCSFGDIITKADGEEYIKGENDIFHLEKPDSRWSLASLSRALSTEFEASKKNAGRVSPDPTADYRLIPKRIVSHDSGWPEPKETPYFNHAVYYSSLREYRVEEPEAEGWGDVLMYGEVVTSTNTLLEKNYNLLSKLPTGFTLAATTQVAGRGRGTNVWVAPPGSLIMSTVINHPGHYAASRPIVFIQYLAAVAIVEAIKSYDSGYSELPVKLKWPNDIYARDPNRPDEVSYVKIGGILSNCAYSSGNYQVVLGIGINTNNGRPTTSLDALLPLVGGGKRLARFQIERLLARILTRLEALYQEFCRDGFSRDLEERYYRNWLHSNQIVTLEAEGGVKARVLGITRDWGMLKAEEVAGDGINGALRSTGKVWALQSDENSFDFWRGLVKRKL</sequence>
<evidence type="ECO:0000259" key="3">
    <source>
        <dbReference type="PROSITE" id="PS51733"/>
    </source>
</evidence>
<dbReference type="InterPro" id="IPR019197">
    <property type="entry name" value="Biotin-prot_ligase_N"/>
</dbReference>
<keyword evidence="2 4" id="KW-0436">Ligase</keyword>
<dbReference type="AlphaFoldDB" id="A0A175VVB5"/>
<keyword evidence="5" id="KW-1185">Reference proteome</keyword>
<accession>A0A175VVB5</accession>
<protein>
    <submittedName>
        <fullName evidence="4">Biotin--protein ligase</fullName>
    </submittedName>
</protein>
<dbReference type="OrthoDB" id="10250105at2759"/>
<dbReference type="SUPFAM" id="SSF52317">
    <property type="entry name" value="Class I glutamine amidotransferase-like"/>
    <property type="match status" value="1"/>
</dbReference>
<dbReference type="Pfam" id="PF03099">
    <property type="entry name" value="BPL_LplA_LipB"/>
    <property type="match status" value="1"/>
</dbReference>
<dbReference type="Pfam" id="PF09825">
    <property type="entry name" value="BPL_N"/>
    <property type="match status" value="1"/>
</dbReference>
<dbReference type="PANTHER" id="PTHR12835:SF5">
    <property type="entry name" value="BIOTIN--PROTEIN LIGASE"/>
    <property type="match status" value="1"/>
</dbReference>
<dbReference type="GO" id="GO:0005737">
    <property type="term" value="C:cytoplasm"/>
    <property type="evidence" value="ECO:0007669"/>
    <property type="project" value="TreeGrafter"/>
</dbReference>
<name>A0A175VVB5_9PEZI</name>
<dbReference type="SUPFAM" id="SSF55681">
    <property type="entry name" value="Class II aaRS and biotin synthetases"/>
    <property type="match status" value="1"/>
</dbReference>
<dbReference type="Gene3D" id="3.40.50.880">
    <property type="match status" value="1"/>
</dbReference>
<gene>
    <name evidence="4" type="ORF">MMYC01_209614</name>
</gene>
<dbReference type="PROSITE" id="PS51733">
    <property type="entry name" value="BPL_LPL_CATALYTIC"/>
    <property type="match status" value="1"/>
</dbReference>
<proteinExistence type="inferred from homology"/>